<keyword evidence="2" id="KW-1185">Reference proteome</keyword>
<dbReference type="EMBL" id="MSDU01000013">
    <property type="protein sequence ID" value="OLN22899.1"/>
    <property type="molecule type" value="Genomic_DNA"/>
</dbReference>
<evidence type="ECO:0000313" key="1">
    <source>
        <dbReference type="EMBL" id="OLN22899.1"/>
    </source>
</evidence>
<accession>A0A1Q8Q6E1</accession>
<comment type="caution">
    <text evidence="1">The sequence shown here is derived from an EMBL/GenBank/DDBJ whole genome shotgun (WGS) entry which is preliminary data.</text>
</comment>
<name>A0A1Q8Q6E1_9BACI</name>
<protein>
    <submittedName>
        <fullName evidence="1">Uncharacterized protein</fullName>
    </submittedName>
</protein>
<gene>
    <name evidence="1" type="ORF">BTO30_07075</name>
</gene>
<dbReference type="AlphaFoldDB" id="A0A1Q8Q6E1"/>
<dbReference type="Proteomes" id="UP000185568">
    <property type="component" value="Unassembled WGS sequence"/>
</dbReference>
<proteinExistence type="predicted"/>
<evidence type="ECO:0000313" key="2">
    <source>
        <dbReference type="Proteomes" id="UP000185568"/>
    </source>
</evidence>
<reference evidence="1 2" key="1">
    <citation type="submission" date="2016-12" db="EMBL/GenBank/DDBJ databases">
        <title>Domibacillus antri genome sequencing.</title>
        <authorList>
            <person name="Verma A."/>
            <person name="Krishnamurthi S."/>
        </authorList>
    </citation>
    <scope>NUCLEOTIDE SEQUENCE [LARGE SCALE GENOMIC DNA]</scope>
    <source>
        <strain evidence="1 2">XD80</strain>
    </source>
</reference>
<sequence length="60" mass="7505">MKSYKERSKWNYAKLHEHFYGENAEWNQYREERINLHRKIITDRMVNYINEQVNKIKGGF</sequence>
<dbReference type="RefSeq" id="WP_075398029.1">
    <property type="nucleotide sequence ID" value="NZ_MSDU01000013.1"/>
</dbReference>
<dbReference type="STRING" id="1714264.BTO30_07075"/>
<organism evidence="1 2">
    <name type="scientific">Domibacillus antri</name>
    <dbReference type="NCBI Taxonomy" id="1714264"/>
    <lineage>
        <taxon>Bacteria</taxon>
        <taxon>Bacillati</taxon>
        <taxon>Bacillota</taxon>
        <taxon>Bacilli</taxon>
        <taxon>Bacillales</taxon>
        <taxon>Bacillaceae</taxon>
        <taxon>Domibacillus</taxon>
    </lineage>
</organism>